<name>A0A5A9PI71_9TELE</name>
<feature type="signal peptide" evidence="2">
    <location>
        <begin position="1"/>
        <end position="26"/>
    </location>
</feature>
<dbReference type="OrthoDB" id="73919at2759"/>
<keyword evidence="5" id="KW-1185">Reference proteome</keyword>
<dbReference type="Proteomes" id="UP000324632">
    <property type="component" value="Chromosome 5"/>
</dbReference>
<dbReference type="AlphaFoldDB" id="A0A5A9PI71"/>
<dbReference type="SUPFAM" id="SSF49562">
    <property type="entry name" value="C2 domain (Calcium/lipid-binding domain, CaLB)"/>
    <property type="match status" value="1"/>
</dbReference>
<dbReference type="InterPro" id="IPR000008">
    <property type="entry name" value="C2_dom"/>
</dbReference>
<dbReference type="InterPro" id="IPR035892">
    <property type="entry name" value="C2_domain_sf"/>
</dbReference>
<dbReference type="GO" id="GO:0051607">
    <property type="term" value="P:defense response to virus"/>
    <property type="evidence" value="ECO:0007669"/>
    <property type="project" value="TreeGrafter"/>
</dbReference>
<dbReference type="GO" id="GO:0001771">
    <property type="term" value="P:immunological synapse formation"/>
    <property type="evidence" value="ECO:0007669"/>
    <property type="project" value="TreeGrafter"/>
</dbReference>
<feature type="domain" description="C2" evidence="3">
    <location>
        <begin position="8"/>
        <end position="125"/>
    </location>
</feature>
<dbReference type="GO" id="GO:0016020">
    <property type="term" value="C:membrane"/>
    <property type="evidence" value="ECO:0007669"/>
    <property type="project" value="TreeGrafter"/>
</dbReference>
<evidence type="ECO:0000259" key="3">
    <source>
        <dbReference type="PROSITE" id="PS50004"/>
    </source>
</evidence>
<comment type="caution">
    <text evidence="4">The sequence shown here is derived from an EMBL/GenBank/DDBJ whole genome shotgun (WGS) entry which is preliminary data.</text>
</comment>
<keyword evidence="1 2" id="KW-0732">Signal</keyword>
<evidence type="ECO:0000256" key="1">
    <source>
        <dbReference type="ARBA" id="ARBA00022729"/>
    </source>
</evidence>
<dbReference type="GO" id="GO:0001913">
    <property type="term" value="P:T cell mediated cytotoxicity"/>
    <property type="evidence" value="ECO:0007669"/>
    <property type="project" value="TreeGrafter"/>
</dbReference>
<sequence>MAFLYDVRLAFLVMLMLAQHLELTSAGVRVTGLRAENLSGADPSGNQADAYVKVNCNGVFRSMTEHRTDTDDPQWSAEFIIKNCEVGDTLALEVWDKDLIFDDHLYTCIIELKSGSYRITCPNKYYGTLYFDYIMF</sequence>
<dbReference type="PROSITE" id="PS50004">
    <property type="entry name" value="C2"/>
    <property type="match status" value="1"/>
</dbReference>
<dbReference type="PANTHER" id="PTHR46096:SF3">
    <property type="entry name" value="PERFORIN-1"/>
    <property type="match status" value="1"/>
</dbReference>
<organism evidence="4 5">
    <name type="scientific">Triplophysa tibetana</name>
    <dbReference type="NCBI Taxonomy" id="1572043"/>
    <lineage>
        <taxon>Eukaryota</taxon>
        <taxon>Metazoa</taxon>
        <taxon>Chordata</taxon>
        <taxon>Craniata</taxon>
        <taxon>Vertebrata</taxon>
        <taxon>Euteleostomi</taxon>
        <taxon>Actinopterygii</taxon>
        <taxon>Neopterygii</taxon>
        <taxon>Teleostei</taxon>
        <taxon>Ostariophysi</taxon>
        <taxon>Cypriniformes</taxon>
        <taxon>Nemacheilidae</taxon>
        <taxon>Triplophysa</taxon>
    </lineage>
</organism>
<dbReference type="InterPro" id="IPR052784">
    <property type="entry name" value="Perforin-1_pore-forming"/>
</dbReference>
<evidence type="ECO:0000313" key="5">
    <source>
        <dbReference type="Proteomes" id="UP000324632"/>
    </source>
</evidence>
<dbReference type="Gene3D" id="2.60.40.150">
    <property type="entry name" value="C2 domain"/>
    <property type="match status" value="1"/>
</dbReference>
<evidence type="ECO:0000313" key="4">
    <source>
        <dbReference type="EMBL" id="KAA0720676.1"/>
    </source>
</evidence>
<dbReference type="Pfam" id="PF00168">
    <property type="entry name" value="C2"/>
    <property type="match status" value="1"/>
</dbReference>
<dbReference type="PANTHER" id="PTHR46096">
    <property type="entry name" value="PERFORIN-1"/>
    <property type="match status" value="1"/>
</dbReference>
<reference evidence="4 5" key="1">
    <citation type="journal article" date="2019" name="Mol. Ecol. Resour.">
        <title>Chromosome-level genome assembly of Triplophysa tibetana, a fish adapted to the harsh high-altitude environment of the Tibetan Plateau.</title>
        <authorList>
            <person name="Yang X."/>
            <person name="Liu H."/>
            <person name="Ma Z."/>
            <person name="Zou Y."/>
            <person name="Zou M."/>
            <person name="Mao Y."/>
            <person name="Li X."/>
            <person name="Wang H."/>
            <person name="Chen T."/>
            <person name="Wang W."/>
            <person name="Yang R."/>
        </authorList>
    </citation>
    <scope>NUCLEOTIDE SEQUENCE [LARGE SCALE GENOMIC DNA]</scope>
    <source>
        <strain evidence="4">TTIB1903HZAU</strain>
        <tissue evidence="4">Muscle</tissue>
    </source>
</reference>
<protein>
    <recommendedName>
        <fullName evidence="3">C2 domain-containing protein</fullName>
    </recommendedName>
</protein>
<evidence type="ECO:0000256" key="2">
    <source>
        <dbReference type="SAM" id="SignalP"/>
    </source>
</evidence>
<feature type="chain" id="PRO_5022869679" description="C2 domain-containing protein" evidence="2">
    <location>
        <begin position="27"/>
        <end position="136"/>
    </location>
</feature>
<proteinExistence type="predicted"/>
<dbReference type="EMBL" id="SOYY01000005">
    <property type="protein sequence ID" value="KAA0720676.1"/>
    <property type="molecule type" value="Genomic_DNA"/>
</dbReference>
<gene>
    <name evidence="4" type="ORF">E1301_Tti011571</name>
</gene>
<accession>A0A5A9PI71</accession>
<dbReference type="GO" id="GO:0022829">
    <property type="term" value="F:wide pore channel activity"/>
    <property type="evidence" value="ECO:0007669"/>
    <property type="project" value="TreeGrafter"/>
</dbReference>